<evidence type="ECO:0000313" key="6">
    <source>
        <dbReference type="Proteomes" id="UP001165060"/>
    </source>
</evidence>
<feature type="region of interest" description="Disordered" evidence="3">
    <location>
        <begin position="50"/>
        <end position="136"/>
    </location>
</feature>
<dbReference type="PANTHER" id="PTHR45885:SF1">
    <property type="entry name" value="CELL DIVISION CYCLE 5-LIKE PROTEIN"/>
    <property type="match status" value="1"/>
</dbReference>
<sequence>MPPPPSKNDKAATNALLIDYSDRPLPTPMRTPAGGVQRADIIMQEALNQKRTQEGQTPLLGGDNAELAQGTGFDGATPLPRGGANATPAPGDIPLGGSASVASTSTSATGNPNETPARRDQFGLNKRPLASGGGDFSDTASYAYELAVPEEPKAEEDAMEVEKEEDAADVAARLEEIKRLEEEVAFAARSSVTKRPEELPRVPAGVSEVDTGMEGEEAALIGKEAAELLKYDAWKYPAEEAGVADKKKKKKASKVAAGPANPIDNIPLKHLEAAKAVLEAEAVKTLGVKADELSRQTTEKSLKGAEGMVYLGPEIGWKGGKLSKDEMINALKLEFEAISEASAMLTKKADKVEQKLTIKYGGYEKKAKDKRAEIVQMVKDAADAKIERAVYERLASMEGIAIPKRIAGLQEEIDVLSARQTGLQSKYAALASEKQALEAA</sequence>
<name>A0ABQ6N3B3_9STRA</name>
<evidence type="ECO:0000256" key="1">
    <source>
        <dbReference type="ARBA" id="ARBA00023125"/>
    </source>
</evidence>
<feature type="domain" description="Pre-mRNA splicing factor component Cdc5p/Cef1 C-terminal" evidence="4">
    <location>
        <begin position="143"/>
        <end position="288"/>
    </location>
</feature>
<protein>
    <recommendedName>
        <fullName evidence="4">Pre-mRNA splicing factor component Cdc5p/Cef1 C-terminal domain-containing protein</fullName>
    </recommendedName>
</protein>
<dbReference type="InterPro" id="IPR021786">
    <property type="entry name" value="Cdc5p/Cef1_C"/>
</dbReference>
<organism evidence="5 6">
    <name type="scientific">Tetraparma gracilis</name>
    <dbReference type="NCBI Taxonomy" id="2962635"/>
    <lineage>
        <taxon>Eukaryota</taxon>
        <taxon>Sar</taxon>
        <taxon>Stramenopiles</taxon>
        <taxon>Ochrophyta</taxon>
        <taxon>Bolidophyceae</taxon>
        <taxon>Parmales</taxon>
        <taxon>Triparmaceae</taxon>
        <taxon>Tetraparma</taxon>
    </lineage>
</organism>
<feature type="region of interest" description="Disordered" evidence="3">
    <location>
        <begin position="187"/>
        <end position="210"/>
    </location>
</feature>
<dbReference type="Proteomes" id="UP001165060">
    <property type="component" value="Unassembled WGS sequence"/>
</dbReference>
<keyword evidence="1" id="KW-0238">DNA-binding</keyword>
<feature type="compositionally biased region" description="Low complexity" evidence="3">
    <location>
        <begin position="96"/>
        <end position="110"/>
    </location>
</feature>
<keyword evidence="2" id="KW-0539">Nucleus</keyword>
<keyword evidence="6" id="KW-1185">Reference proteome</keyword>
<accession>A0ABQ6N3B3</accession>
<dbReference type="Pfam" id="PF11831">
    <property type="entry name" value="Myb_Cef"/>
    <property type="match status" value="1"/>
</dbReference>
<evidence type="ECO:0000256" key="2">
    <source>
        <dbReference type="ARBA" id="ARBA00023242"/>
    </source>
</evidence>
<proteinExistence type="predicted"/>
<evidence type="ECO:0000256" key="3">
    <source>
        <dbReference type="SAM" id="MobiDB-lite"/>
    </source>
</evidence>
<evidence type="ECO:0000313" key="5">
    <source>
        <dbReference type="EMBL" id="GMI39636.1"/>
    </source>
</evidence>
<reference evidence="5 6" key="1">
    <citation type="journal article" date="2023" name="Commun. Biol.">
        <title>Genome analysis of Parmales, the sister group of diatoms, reveals the evolutionary specialization of diatoms from phago-mixotrophs to photoautotrophs.</title>
        <authorList>
            <person name="Ban H."/>
            <person name="Sato S."/>
            <person name="Yoshikawa S."/>
            <person name="Yamada K."/>
            <person name="Nakamura Y."/>
            <person name="Ichinomiya M."/>
            <person name="Sato N."/>
            <person name="Blanc-Mathieu R."/>
            <person name="Endo H."/>
            <person name="Kuwata A."/>
            <person name="Ogata H."/>
        </authorList>
    </citation>
    <scope>NUCLEOTIDE SEQUENCE [LARGE SCALE GENOMIC DNA]</scope>
</reference>
<comment type="caution">
    <text evidence="5">The sequence shown here is derived from an EMBL/GenBank/DDBJ whole genome shotgun (WGS) entry which is preliminary data.</text>
</comment>
<dbReference type="PANTHER" id="PTHR45885">
    <property type="entry name" value="CELL DIVISION CYCLE 5-LIKE PROTEIN"/>
    <property type="match status" value="1"/>
</dbReference>
<dbReference type="InterPro" id="IPR047242">
    <property type="entry name" value="CDC5L/Cef1"/>
</dbReference>
<dbReference type="EMBL" id="BRYB01000884">
    <property type="protein sequence ID" value="GMI39636.1"/>
    <property type="molecule type" value="Genomic_DNA"/>
</dbReference>
<evidence type="ECO:0000259" key="4">
    <source>
        <dbReference type="Pfam" id="PF11831"/>
    </source>
</evidence>
<gene>
    <name evidence="5" type="ORF">TeGR_g8213</name>
</gene>